<dbReference type="Pfam" id="PF00702">
    <property type="entry name" value="Hydrolase"/>
    <property type="match status" value="1"/>
</dbReference>
<dbReference type="InterPro" id="IPR006439">
    <property type="entry name" value="HAD-SF_hydro_IA"/>
</dbReference>
<dbReference type="NCBIfam" id="TIGR01509">
    <property type="entry name" value="HAD-SF-IA-v3"/>
    <property type="match status" value="1"/>
</dbReference>
<dbReference type="Proteomes" id="UP000827284">
    <property type="component" value="Unassembled WGS sequence"/>
</dbReference>
<dbReference type="InterPro" id="IPR023214">
    <property type="entry name" value="HAD_sf"/>
</dbReference>
<evidence type="ECO:0000313" key="1">
    <source>
        <dbReference type="EMBL" id="GJJ73624.1"/>
    </source>
</evidence>
<dbReference type="PANTHER" id="PTHR43481:SF4">
    <property type="entry name" value="GLYCEROL-1-PHOSPHATE PHOSPHOHYDROLASE 1-RELATED"/>
    <property type="match status" value="1"/>
</dbReference>
<reference evidence="1" key="2">
    <citation type="journal article" date="2022" name="Microbiol. Resour. Announc.">
        <title>Whole-Genome Sequence of Entomortierella parvispora E1425, a Mucoromycotan Fungus Associated with Burkholderiaceae-Related Endosymbiotic Bacteria.</title>
        <authorList>
            <person name="Herlambang A."/>
            <person name="Guo Y."/>
            <person name="Takashima Y."/>
            <person name="Narisawa K."/>
            <person name="Ohta H."/>
            <person name="Nishizawa T."/>
        </authorList>
    </citation>
    <scope>NUCLEOTIDE SEQUENCE</scope>
    <source>
        <strain evidence="1">E1425</strain>
    </source>
</reference>
<reference evidence="1" key="1">
    <citation type="submission" date="2021-11" db="EMBL/GenBank/DDBJ databases">
        <authorList>
            <person name="Herlambang A."/>
            <person name="Guo Y."/>
            <person name="Takashima Y."/>
            <person name="Nishizawa T."/>
        </authorList>
    </citation>
    <scope>NUCLEOTIDE SEQUENCE</scope>
    <source>
        <strain evidence="1">E1425</strain>
    </source>
</reference>
<accession>A0A9P3HBG3</accession>
<dbReference type="SUPFAM" id="SSF56784">
    <property type="entry name" value="HAD-like"/>
    <property type="match status" value="1"/>
</dbReference>
<dbReference type="EMBL" id="BQFW01000008">
    <property type="protein sequence ID" value="GJJ73624.1"/>
    <property type="molecule type" value="Genomic_DNA"/>
</dbReference>
<dbReference type="InterPro" id="IPR036412">
    <property type="entry name" value="HAD-like_sf"/>
</dbReference>
<dbReference type="InterPro" id="IPR051806">
    <property type="entry name" value="HAD-like_SPP"/>
</dbReference>
<sequence length="234" mass="25419">MTLGNTSVFPIRCRGLLFDMDGTLLDTTPIVERHWKVWCQTYGVDHPSLIATSHGRPTFEIIKLWLPPHLERSDDQIRALVAELEGNVTEDQDGLMVVPGALGLLPTIPKDRWAVVTSAGRSMAVQRFKQTGLMMPPVLVTAKEMTKGKPHPDGYLAAAKRLGLDPKECIVFEDATAGIRAGVASGAVAVIGMNTSTTPPEDLIQAGAMVVVKSFNDLQMTFLSDGWIEVSPRS</sequence>
<dbReference type="GO" id="GO:0050308">
    <property type="term" value="F:sugar-phosphatase activity"/>
    <property type="evidence" value="ECO:0007669"/>
    <property type="project" value="TreeGrafter"/>
</dbReference>
<dbReference type="PANTHER" id="PTHR43481">
    <property type="entry name" value="FRUCTOSE-1-PHOSPHATE PHOSPHATASE"/>
    <property type="match status" value="1"/>
</dbReference>
<name>A0A9P3HBG3_9FUNG</name>
<dbReference type="InterPro" id="IPR023198">
    <property type="entry name" value="PGP-like_dom2"/>
</dbReference>
<dbReference type="SFLD" id="SFLDG01135">
    <property type="entry name" value="C1.5.6:_HAD__Beta-PGM__Phospha"/>
    <property type="match status" value="1"/>
</dbReference>
<comment type="caution">
    <text evidence="1">The sequence shown here is derived from an EMBL/GenBank/DDBJ whole genome shotgun (WGS) entry which is preliminary data.</text>
</comment>
<dbReference type="Gene3D" id="1.10.150.240">
    <property type="entry name" value="Putative phosphatase, domain 2"/>
    <property type="match status" value="1"/>
</dbReference>
<dbReference type="SFLD" id="SFLDG01129">
    <property type="entry name" value="C1.5:_HAD__Beta-PGM__Phosphata"/>
    <property type="match status" value="1"/>
</dbReference>
<evidence type="ECO:0000313" key="2">
    <source>
        <dbReference type="Proteomes" id="UP000827284"/>
    </source>
</evidence>
<keyword evidence="2" id="KW-1185">Reference proteome</keyword>
<gene>
    <name evidence="1" type="ORF">EMPS_05982</name>
</gene>
<dbReference type="AlphaFoldDB" id="A0A9P3HBG3"/>
<dbReference type="OrthoDB" id="40579at2759"/>
<protein>
    <submittedName>
        <fullName evidence="1">Mannitol-1-/sugar-/sorbitol-6-phosphatase</fullName>
    </submittedName>
</protein>
<proteinExistence type="predicted"/>
<dbReference type="SFLD" id="SFLDS00003">
    <property type="entry name" value="Haloacid_Dehalogenase"/>
    <property type="match status" value="1"/>
</dbReference>
<organism evidence="1 2">
    <name type="scientific">Entomortierella parvispora</name>
    <dbReference type="NCBI Taxonomy" id="205924"/>
    <lineage>
        <taxon>Eukaryota</taxon>
        <taxon>Fungi</taxon>
        <taxon>Fungi incertae sedis</taxon>
        <taxon>Mucoromycota</taxon>
        <taxon>Mortierellomycotina</taxon>
        <taxon>Mortierellomycetes</taxon>
        <taxon>Mortierellales</taxon>
        <taxon>Mortierellaceae</taxon>
        <taxon>Entomortierella</taxon>
    </lineage>
</organism>
<dbReference type="Gene3D" id="3.40.50.1000">
    <property type="entry name" value="HAD superfamily/HAD-like"/>
    <property type="match status" value="1"/>
</dbReference>